<dbReference type="STRING" id="1116229.S3DIM6"/>
<dbReference type="InterPro" id="IPR037524">
    <property type="entry name" value="PA14/GLEYA"/>
</dbReference>
<sequence length="853" mass="93686">MSAATSDTNNNVDIDALLDKLTLDEQISLLAGASTWETAAIDRLDVPSLKVTDGPNGARGETFLDGTTAACFPSCVSLAATFNRTLSRRVGKALGQESQTKGAYVLLGPTVCSHRSPLGGRNFEAFSEDPLLSGLLAAEYVKGLQSERVGATVKHYLANEQDTRRFSINETISERALREMYLRPFEIVVKSSAPWCVMTSYPKVNGIHVDSSKMFIQDILRDQWKFDGLVMSDWGATTSTKDSINAGLDLEMPGPAKWRSLDAVKAAVDAGSVTSKTIAGRARAVLQLLHRTGKFSDRKEAVSETAIDKPEHRSLIREAGAEGLVLLKNTDSILPLDMRNCKKLAILGPLAKYAAAHGGGSASLNCHYKVTPFDAFTARLGAETEILHSKGAHIYRVYPELEAGCTNKEGKPGFTTEYFANEELEGKPFYSQGFPRGYFMTMMDDKASGKKSVRLTTSFVPDTSGNHYLSYSSMGTSKMYINDTVISEQKQSTKDSMAFLLGTQEENRFRYSFTKGQVYKIHVDAWVPAELNGELYLFDGHIAVHLGFVSQEEMERDVLTEAVDLAKKADYAILFVGNTTQWETEGQDMEDMNLPADGSQDRLITEVAKVNSNTIVVNTTGVAVSVPWLDEVSALVQAWYSGQETGNAILDVLFGKVNPSGKLPISWPRKYEDTAVCGNFGLDSYESREVEYVEGVYVGYRHFDKHFATERQVLFPFGYGLSYSTFSILEVSLEGRISNDTSDGVTISVNVENTGNLAGAETIQAYLAPPTINTIDRPLKGLVGFSKVFLSKGEKKSTTISFQKDSAAFWDVVKHKWVIERGTYKILVGTSSDPKDLKTSLKVDVPQTFSYEP</sequence>
<dbReference type="HOGENOM" id="CLU_004542_4_0_1"/>
<dbReference type="Proteomes" id="UP000016922">
    <property type="component" value="Unassembled WGS sequence"/>
</dbReference>
<dbReference type="eggNOG" id="ENOG502QR4D">
    <property type="taxonomic scope" value="Eukaryota"/>
</dbReference>
<dbReference type="InterPro" id="IPR026891">
    <property type="entry name" value="Fn3-like"/>
</dbReference>
<keyword evidence="5 10" id="KW-0378">Hydrolase</keyword>
<keyword evidence="6" id="KW-0325">Glycoprotein</keyword>
<dbReference type="Pfam" id="PF14310">
    <property type="entry name" value="Fn3-like"/>
    <property type="match status" value="1"/>
</dbReference>
<dbReference type="PANTHER" id="PTHR42715">
    <property type="entry name" value="BETA-GLUCOSIDASE"/>
    <property type="match status" value="1"/>
</dbReference>
<dbReference type="PANTHER" id="PTHR42715:SF3">
    <property type="entry name" value="BETA-GLUCOSIDASE B-RELATED"/>
    <property type="match status" value="1"/>
</dbReference>
<dbReference type="InterPro" id="IPR011658">
    <property type="entry name" value="PA14_dom"/>
</dbReference>
<dbReference type="InterPro" id="IPR017853">
    <property type="entry name" value="GH"/>
</dbReference>
<dbReference type="Pfam" id="PF01915">
    <property type="entry name" value="Glyco_hydro_3_C"/>
    <property type="match status" value="1"/>
</dbReference>
<dbReference type="OrthoDB" id="47059at2759"/>
<keyword evidence="9 10" id="KW-0624">Polysaccharide degradation</keyword>
<evidence type="ECO:0000256" key="1">
    <source>
        <dbReference type="ARBA" id="ARBA00000448"/>
    </source>
</evidence>
<dbReference type="InterPro" id="IPR036962">
    <property type="entry name" value="Glyco_hydro_3_N_sf"/>
</dbReference>
<dbReference type="UniPathway" id="UPA00696"/>
<evidence type="ECO:0000313" key="12">
    <source>
        <dbReference type="EMBL" id="EPE37019.1"/>
    </source>
</evidence>
<organism evidence="12 13">
    <name type="scientific">Glarea lozoyensis (strain ATCC 20868 / MF5171)</name>
    <dbReference type="NCBI Taxonomy" id="1116229"/>
    <lineage>
        <taxon>Eukaryota</taxon>
        <taxon>Fungi</taxon>
        <taxon>Dikarya</taxon>
        <taxon>Ascomycota</taxon>
        <taxon>Pezizomycotina</taxon>
        <taxon>Leotiomycetes</taxon>
        <taxon>Helotiales</taxon>
        <taxon>Helotiaceae</taxon>
        <taxon>Glarea</taxon>
    </lineage>
</organism>
<dbReference type="Gene3D" id="3.20.20.300">
    <property type="entry name" value="Glycoside hydrolase, family 3, N-terminal domain"/>
    <property type="match status" value="1"/>
</dbReference>
<dbReference type="SUPFAM" id="SSF52279">
    <property type="entry name" value="Beta-D-glucan exohydrolase, C-terminal domain"/>
    <property type="match status" value="1"/>
</dbReference>
<dbReference type="AlphaFoldDB" id="S3DIM6"/>
<reference evidence="12 13" key="1">
    <citation type="journal article" date="2013" name="BMC Genomics">
        <title>Genomics-driven discovery of the pneumocandin biosynthetic gene cluster in the fungus Glarea lozoyensis.</title>
        <authorList>
            <person name="Chen L."/>
            <person name="Yue Q."/>
            <person name="Zhang X."/>
            <person name="Xiang M."/>
            <person name="Wang C."/>
            <person name="Li S."/>
            <person name="Che Y."/>
            <person name="Ortiz-Lopez F.J."/>
            <person name="Bills G.F."/>
            <person name="Liu X."/>
            <person name="An Z."/>
        </authorList>
    </citation>
    <scope>NUCLEOTIDE SEQUENCE [LARGE SCALE GENOMIC DNA]</scope>
    <source>
        <strain evidence="13">ATCC 20868 / MF5171</strain>
    </source>
</reference>
<evidence type="ECO:0000256" key="10">
    <source>
        <dbReference type="RuleBase" id="RU361161"/>
    </source>
</evidence>
<feature type="domain" description="PA14" evidence="11">
    <location>
        <begin position="409"/>
        <end position="563"/>
    </location>
</feature>
<evidence type="ECO:0000313" key="13">
    <source>
        <dbReference type="Proteomes" id="UP000016922"/>
    </source>
</evidence>
<comment type="pathway">
    <text evidence="2 10">Glycan metabolism; cellulose degradation.</text>
</comment>
<dbReference type="GeneID" id="19468230"/>
<dbReference type="SUPFAM" id="SSF51445">
    <property type="entry name" value="(Trans)glycosidases"/>
    <property type="match status" value="1"/>
</dbReference>
<evidence type="ECO:0000256" key="8">
    <source>
        <dbReference type="ARBA" id="ARBA00023295"/>
    </source>
</evidence>
<keyword evidence="7 10" id="KW-0119">Carbohydrate metabolism</keyword>
<dbReference type="SMART" id="SM01217">
    <property type="entry name" value="Fn3_like"/>
    <property type="match status" value="1"/>
</dbReference>
<name>S3DIM6_GLAL2</name>
<dbReference type="InterPro" id="IPR013783">
    <property type="entry name" value="Ig-like_fold"/>
</dbReference>
<keyword evidence="13" id="KW-1185">Reference proteome</keyword>
<dbReference type="Gene3D" id="2.60.40.10">
    <property type="entry name" value="Immunoglobulins"/>
    <property type="match status" value="1"/>
</dbReference>
<dbReference type="GO" id="GO:0030245">
    <property type="term" value="P:cellulose catabolic process"/>
    <property type="evidence" value="ECO:0007669"/>
    <property type="project" value="UniProtKB-UniPathway"/>
</dbReference>
<dbReference type="PROSITE" id="PS51820">
    <property type="entry name" value="PA14"/>
    <property type="match status" value="1"/>
</dbReference>
<dbReference type="Gene3D" id="3.40.50.1700">
    <property type="entry name" value="Glycoside hydrolase family 3 C-terminal domain"/>
    <property type="match status" value="1"/>
</dbReference>
<dbReference type="Pfam" id="PF00933">
    <property type="entry name" value="Glyco_hydro_3"/>
    <property type="match status" value="1"/>
</dbReference>
<evidence type="ECO:0000259" key="11">
    <source>
        <dbReference type="PROSITE" id="PS51820"/>
    </source>
</evidence>
<dbReference type="InterPro" id="IPR019800">
    <property type="entry name" value="Glyco_hydro_3_AS"/>
</dbReference>
<dbReference type="PROSITE" id="PS00775">
    <property type="entry name" value="GLYCOSYL_HYDROL_F3"/>
    <property type="match status" value="1"/>
</dbReference>
<dbReference type="InterPro" id="IPR001764">
    <property type="entry name" value="Glyco_hydro_3_N"/>
</dbReference>
<dbReference type="SMART" id="SM00758">
    <property type="entry name" value="PA14"/>
    <property type="match status" value="1"/>
</dbReference>
<keyword evidence="8 10" id="KW-0326">Glycosidase</keyword>
<evidence type="ECO:0000256" key="7">
    <source>
        <dbReference type="ARBA" id="ARBA00023277"/>
    </source>
</evidence>
<dbReference type="FunFam" id="2.60.40.10:FF:000495">
    <property type="entry name" value="Periplasmic beta-glucosidase"/>
    <property type="match status" value="1"/>
</dbReference>
<evidence type="ECO:0000256" key="4">
    <source>
        <dbReference type="ARBA" id="ARBA00012744"/>
    </source>
</evidence>
<dbReference type="InterPro" id="IPR050288">
    <property type="entry name" value="Cellulose_deg_GH3"/>
</dbReference>
<evidence type="ECO:0000256" key="2">
    <source>
        <dbReference type="ARBA" id="ARBA00004987"/>
    </source>
</evidence>
<dbReference type="Gene3D" id="2.60.120.260">
    <property type="entry name" value="Galactose-binding domain-like"/>
    <property type="match status" value="1"/>
</dbReference>
<dbReference type="InterPro" id="IPR036881">
    <property type="entry name" value="Glyco_hydro_3_C_sf"/>
</dbReference>
<gene>
    <name evidence="12" type="ORF">GLAREA_09182</name>
</gene>
<dbReference type="RefSeq" id="XP_008076334.1">
    <property type="nucleotide sequence ID" value="XM_008078143.1"/>
</dbReference>
<comment type="catalytic activity">
    <reaction evidence="1 10">
        <text>Hydrolysis of terminal, non-reducing beta-D-glucosyl residues with release of beta-D-glucose.</text>
        <dbReference type="EC" id="3.2.1.21"/>
    </reaction>
</comment>
<evidence type="ECO:0000256" key="6">
    <source>
        <dbReference type="ARBA" id="ARBA00023180"/>
    </source>
</evidence>
<dbReference type="EC" id="3.2.1.21" evidence="4 10"/>
<proteinExistence type="inferred from homology"/>
<comment type="similarity">
    <text evidence="3 10">Belongs to the glycosyl hydrolase 3 family.</text>
</comment>
<dbReference type="PRINTS" id="PR00133">
    <property type="entry name" value="GLHYDRLASE3"/>
</dbReference>
<evidence type="ECO:0000256" key="3">
    <source>
        <dbReference type="ARBA" id="ARBA00005336"/>
    </source>
</evidence>
<dbReference type="KEGG" id="glz:GLAREA_09182"/>
<dbReference type="OMA" id="NCHYKIS"/>
<evidence type="ECO:0000256" key="9">
    <source>
        <dbReference type="ARBA" id="ARBA00023326"/>
    </source>
</evidence>
<accession>S3DIM6</accession>
<evidence type="ECO:0000256" key="5">
    <source>
        <dbReference type="ARBA" id="ARBA00022801"/>
    </source>
</evidence>
<dbReference type="Pfam" id="PF07691">
    <property type="entry name" value="PA14"/>
    <property type="match status" value="1"/>
</dbReference>
<dbReference type="EMBL" id="KE145352">
    <property type="protein sequence ID" value="EPE37019.1"/>
    <property type="molecule type" value="Genomic_DNA"/>
</dbReference>
<dbReference type="GO" id="GO:0008422">
    <property type="term" value="F:beta-glucosidase activity"/>
    <property type="evidence" value="ECO:0007669"/>
    <property type="project" value="UniProtKB-EC"/>
</dbReference>
<protein>
    <recommendedName>
        <fullName evidence="4 10">beta-glucosidase</fullName>
        <ecNumber evidence="4 10">3.2.1.21</ecNumber>
    </recommendedName>
</protein>
<dbReference type="InterPro" id="IPR002772">
    <property type="entry name" value="Glyco_hydro_3_C"/>
</dbReference>